<dbReference type="OrthoDB" id="9804325at2"/>
<dbReference type="GO" id="GO:0043138">
    <property type="term" value="F:3'-5' DNA helicase activity"/>
    <property type="evidence" value="ECO:0007669"/>
    <property type="project" value="UniProtKB-EC"/>
</dbReference>
<dbReference type="SUPFAM" id="SSF50249">
    <property type="entry name" value="Nucleic acid-binding proteins"/>
    <property type="match status" value="1"/>
</dbReference>
<evidence type="ECO:0000256" key="4">
    <source>
        <dbReference type="ARBA" id="ARBA00022763"/>
    </source>
</evidence>
<dbReference type="KEGG" id="saf:SULAZ_0619"/>
<comment type="catalytic activity">
    <reaction evidence="12 15">
        <text>Couples ATP hydrolysis with the unwinding of duplex DNA by translocating in the 3'-5' direction.</text>
        <dbReference type="EC" id="5.6.2.4"/>
    </reaction>
</comment>
<reference evidence="18 19" key="1">
    <citation type="journal article" date="2009" name="J. Bacteriol.">
        <title>Complete and draft genome sequences of six members of the Aquificales.</title>
        <authorList>
            <person name="Reysenbach A.L."/>
            <person name="Hamamura N."/>
            <person name="Podar M."/>
            <person name="Griffiths E."/>
            <person name="Ferreira S."/>
            <person name="Hochstein R."/>
            <person name="Heidelberg J."/>
            <person name="Johnson J."/>
            <person name="Mead D."/>
            <person name="Pohorille A."/>
            <person name="Sarmiento M."/>
            <person name="Schweighofer K."/>
            <person name="Seshadri R."/>
            <person name="Voytek M.A."/>
        </authorList>
    </citation>
    <scope>NUCLEOTIDE SEQUENCE [LARGE SCALE GENOMIC DNA]</scope>
    <source>
        <strain evidence="19">Az-Fu1 / DSM 15241 / OCM 825</strain>
    </source>
</reference>
<dbReference type="GO" id="GO:0003677">
    <property type="term" value="F:DNA binding"/>
    <property type="evidence" value="ECO:0007669"/>
    <property type="project" value="UniProtKB-KW"/>
</dbReference>
<dbReference type="Pfam" id="PF19833">
    <property type="entry name" value="RecG_dom3_C"/>
    <property type="match status" value="1"/>
</dbReference>
<organism evidence="18 19">
    <name type="scientific">Sulfurihydrogenibium azorense (strain DSM 15241 / OCM 825 / Az-Fu1)</name>
    <dbReference type="NCBI Taxonomy" id="204536"/>
    <lineage>
        <taxon>Bacteria</taxon>
        <taxon>Pseudomonadati</taxon>
        <taxon>Aquificota</taxon>
        <taxon>Aquificia</taxon>
        <taxon>Aquificales</taxon>
        <taxon>Hydrogenothermaceae</taxon>
        <taxon>Sulfurihydrogenibium</taxon>
    </lineage>
</organism>
<keyword evidence="3 15" id="KW-0547">Nucleotide-binding</keyword>
<dbReference type="PANTHER" id="PTHR47964">
    <property type="entry name" value="ATP-DEPENDENT DNA HELICASE HOMOLOG RECG, CHLOROPLASTIC"/>
    <property type="match status" value="1"/>
</dbReference>
<evidence type="ECO:0000313" key="19">
    <source>
        <dbReference type="Proteomes" id="UP000001369"/>
    </source>
</evidence>
<dbReference type="InterPro" id="IPR047112">
    <property type="entry name" value="RecG/Mfd"/>
</dbReference>
<dbReference type="CDD" id="cd18811">
    <property type="entry name" value="SF2_C_RecG"/>
    <property type="match status" value="1"/>
</dbReference>
<dbReference type="InterPro" id="IPR014001">
    <property type="entry name" value="Helicase_ATP-bd"/>
</dbReference>
<comment type="catalytic activity">
    <reaction evidence="14 15">
        <text>ATP + H2O = ADP + phosphate + H(+)</text>
        <dbReference type="Rhea" id="RHEA:13065"/>
        <dbReference type="ChEBI" id="CHEBI:15377"/>
        <dbReference type="ChEBI" id="CHEBI:15378"/>
        <dbReference type="ChEBI" id="CHEBI:30616"/>
        <dbReference type="ChEBI" id="CHEBI:43474"/>
        <dbReference type="ChEBI" id="CHEBI:456216"/>
        <dbReference type="EC" id="5.6.2.4"/>
    </reaction>
</comment>
<dbReference type="PROSITE" id="PS51194">
    <property type="entry name" value="HELICASE_CTER"/>
    <property type="match status" value="1"/>
</dbReference>
<evidence type="ECO:0000256" key="5">
    <source>
        <dbReference type="ARBA" id="ARBA00022801"/>
    </source>
</evidence>
<evidence type="ECO:0000256" key="14">
    <source>
        <dbReference type="ARBA" id="ARBA00048988"/>
    </source>
</evidence>
<dbReference type="NCBIfam" id="TIGR00643">
    <property type="entry name" value="recG"/>
    <property type="match status" value="1"/>
</dbReference>
<evidence type="ECO:0000256" key="9">
    <source>
        <dbReference type="ARBA" id="ARBA00023172"/>
    </source>
</evidence>
<keyword evidence="6 15" id="KW-0347">Helicase</keyword>
<evidence type="ECO:0000259" key="16">
    <source>
        <dbReference type="PROSITE" id="PS51192"/>
    </source>
</evidence>
<accession>C1DU17</accession>
<dbReference type="InterPro" id="IPR027417">
    <property type="entry name" value="P-loop_NTPase"/>
</dbReference>
<dbReference type="SMART" id="SM00490">
    <property type="entry name" value="HELICc"/>
    <property type="match status" value="1"/>
</dbReference>
<evidence type="ECO:0000259" key="17">
    <source>
        <dbReference type="PROSITE" id="PS51194"/>
    </source>
</evidence>
<evidence type="ECO:0000256" key="2">
    <source>
        <dbReference type="ARBA" id="ARBA00017846"/>
    </source>
</evidence>
<dbReference type="EMBL" id="CP001229">
    <property type="protein sequence ID" value="ACN99676.1"/>
    <property type="molecule type" value="Genomic_DNA"/>
</dbReference>
<dbReference type="GO" id="GO:0006310">
    <property type="term" value="P:DNA recombination"/>
    <property type="evidence" value="ECO:0007669"/>
    <property type="project" value="UniProtKB-UniRule"/>
</dbReference>
<sequence length="801" mass="92374">MENNNPAKNLIEKLINSDDVYLSRVKSLGDTLKTLLKGKVPEGILQDLQLLDSMNPAKKRNFLKIILFHLNSQPYNEIKTTKNEEKPKNRFTIFDLEKYEINNLSSLTTLEKKSFKKIMVKNVYQALYNFPEKYEDRRVKKILKVKDGETGTFYAQVEDIKKVNRGKLKVEVILRQDNVLFSALFFYDKPYLYTYFRKGRTVKLFGKVSVYKKNYSLIQPDLLEEKEDPIDTIAPVYSLRGDSSIKTTGQTINHLRRGMFKIVEKFSDVKDYIPNFILEKYNFPPLSKALKFIHHPDENTDIDELNNFQNIHQKRLIFDELFLLQLAQKYRKALLQRNPSYNIKVKEDFLQEVEKNLPFQLTNAQKRTIKEILSDLEKEVPMNRMVLGDVGSGKTVVAAISSLAVALNNYQSAVMAPTEILAQQHYNNFKNFLKPYLKDYEIALLTGSLSSTEKKKIYKAVESGIVKVVIGTHALLEEKLKFKDLALVVVDEQHRFGVEQRKSLIERSEKKPHVMVMTATPIPRTLALAYYGDLDISKLDELPKGRKPVKTVILFEKERDKLYSVIKQELEKGRQVFVVYPLIQESEKTDLKSAEEGFKHYQEAFPDYKVVLLHGKMKQEEKDRIMQEFKEGKAHILVSTTVIEVGVDIPNATVMVIEEAHRFGLSQIHQLRGRIGRGQYEGYCFLMAPDELSQPQSDSSKEKSRLKALERLKILVKTNNGFEIAEKDLELRGAGDIAGVRQSGESGFILADLKRDEELLEIATKEAQEMINQDPTLSKYKELKDVVYKMYADKFDLVSIA</sequence>
<comment type="similarity">
    <text evidence="1 15">Belongs to the helicase family. RecG subfamily.</text>
</comment>
<evidence type="ECO:0000256" key="12">
    <source>
        <dbReference type="ARBA" id="ARBA00034617"/>
    </source>
</evidence>
<dbReference type="EC" id="5.6.2.4" evidence="13 15"/>
<dbReference type="NCBIfam" id="NF008165">
    <property type="entry name" value="PRK10917.1-3"/>
    <property type="match status" value="1"/>
</dbReference>
<keyword evidence="19" id="KW-1185">Reference proteome</keyword>
<dbReference type="eggNOG" id="COG1200">
    <property type="taxonomic scope" value="Bacteria"/>
</dbReference>
<dbReference type="SMART" id="SM00487">
    <property type="entry name" value="DEXDc"/>
    <property type="match status" value="1"/>
</dbReference>
<evidence type="ECO:0000256" key="6">
    <source>
        <dbReference type="ARBA" id="ARBA00022806"/>
    </source>
</evidence>
<evidence type="ECO:0000256" key="7">
    <source>
        <dbReference type="ARBA" id="ARBA00022840"/>
    </source>
</evidence>
<dbReference type="GO" id="GO:0016887">
    <property type="term" value="F:ATP hydrolysis activity"/>
    <property type="evidence" value="ECO:0007669"/>
    <property type="project" value="RHEA"/>
</dbReference>
<name>C1DU17_SULAA</name>
<feature type="domain" description="Helicase ATP-binding" evidence="16">
    <location>
        <begin position="375"/>
        <end position="539"/>
    </location>
</feature>
<keyword evidence="10 15" id="KW-0234">DNA repair</keyword>
<keyword evidence="8" id="KW-0238">DNA-binding</keyword>
<dbReference type="GO" id="GO:0005524">
    <property type="term" value="F:ATP binding"/>
    <property type="evidence" value="ECO:0007669"/>
    <property type="project" value="UniProtKB-KW"/>
</dbReference>
<evidence type="ECO:0000256" key="8">
    <source>
        <dbReference type="ARBA" id="ARBA00023125"/>
    </source>
</evidence>
<evidence type="ECO:0000256" key="11">
    <source>
        <dbReference type="ARBA" id="ARBA00023235"/>
    </source>
</evidence>
<feature type="domain" description="Helicase C-terminal" evidence="17">
    <location>
        <begin position="558"/>
        <end position="730"/>
    </location>
</feature>
<dbReference type="RefSeq" id="WP_012674985.1">
    <property type="nucleotide sequence ID" value="NC_012438.1"/>
</dbReference>
<dbReference type="Gene3D" id="2.40.50.140">
    <property type="entry name" value="Nucleic acid-binding proteins"/>
    <property type="match status" value="1"/>
</dbReference>
<evidence type="ECO:0000313" key="18">
    <source>
        <dbReference type="EMBL" id="ACN99676.1"/>
    </source>
</evidence>
<evidence type="ECO:0000256" key="13">
    <source>
        <dbReference type="ARBA" id="ARBA00034808"/>
    </source>
</evidence>
<dbReference type="CDD" id="cd04488">
    <property type="entry name" value="RecG_wedge_OBF"/>
    <property type="match status" value="1"/>
</dbReference>
<dbReference type="STRING" id="204536.SULAZ_0619"/>
<dbReference type="InterPro" id="IPR011545">
    <property type="entry name" value="DEAD/DEAH_box_helicase_dom"/>
</dbReference>
<gene>
    <name evidence="18" type="primary">recG</name>
    <name evidence="18" type="ordered locus">SULAZ_0619</name>
</gene>
<dbReference type="PANTHER" id="PTHR47964:SF1">
    <property type="entry name" value="ATP-DEPENDENT DNA HELICASE HOMOLOG RECG, CHLOROPLASTIC"/>
    <property type="match status" value="1"/>
</dbReference>
<dbReference type="SUPFAM" id="SSF52540">
    <property type="entry name" value="P-loop containing nucleoside triphosphate hydrolases"/>
    <property type="match status" value="2"/>
</dbReference>
<evidence type="ECO:0000256" key="10">
    <source>
        <dbReference type="ARBA" id="ARBA00023204"/>
    </source>
</evidence>
<evidence type="ECO:0000256" key="3">
    <source>
        <dbReference type="ARBA" id="ARBA00022741"/>
    </source>
</evidence>
<dbReference type="PROSITE" id="PS51192">
    <property type="entry name" value="HELICASE_ATP_BIND_1"/>
    <property type="match status" value="1"/>
</dbReference>
<keyword evidence="9 15" id="KW-0233">DNA recombination</keyword>
<dbReference type="NCBIfam" id="NF008168">
    <property type="entry name" value="PRK10917.2-2"/>
    <property type="match status" value="1"/>
</dbReference>
<dbReference type="Pfam" id="PF00271">
    <property type="entry name" value="Helicase_C"/>
    <property type="match status" value="1"/>
</dbReference>
<dbReference type="InterPro" id="IPR012340">
    <property type="entry name" value="NA-bd_OB-fold"/>
</dbReference>
<proteinExistence type="inferred from homology"/>
<dbReference type="InterPro" id="IPR045562">
    <property type="entry name" value="RecG_dom3_C"/>
</dbReference>
<dbReference type="Pfam" id="PF00270">
    <property type="entry name" value="DEAD"/>
    <property type="match status" value="1"/>
</dbReference>
<dbReference type="Pfam" id="PF17191">
    <property type="entry name" value="RecG_wedge"/>
    <property type="match status" value="1"/>
</dbReference>
<dbReference type="CDD" id="cd17992">
    <property type="entry name" value="DEXHc_RecG"/>
    <property type="match status" value="1"/>
</dbReference>
<comment type="function">
    <text evidence="15">Plays a critical role in recombination and DNA repair. Helps process Holliday junction intermediates to mature products by catalyzing branch migration. Has replication fork regression activity, unwinds stalled or blocked replication forks to make a HJ that can be resolved. Has a DNA unwinding activity characteristic of a DNA helicase with 3'-5' polarity.</text>
</comment>
<dbReference type="InterPro" id="IPR033454">
    <property type="entry name" value="RecG_wedge"/>
</dbReference>
<dbReference type="GO" id="GO:0006281">
    <property type="term" value="P:DNA repair"/>
    <property type="evidence" value="ECO:0007669"/>
    <property type="project" value="UniProtKB-UniRule"/>
</dbReference>
<evidence type="ECO:0000256" key="15">
    <source>
        <dbReference type="RuleBase" id="RU363016"/>
    </source>
</evidence>
<dbReference type="AlphaFoldDB" id="C1DU17"/>
<protein>
    <recommendedName>
        <fullName evidence="2 15">ATP-dependent DNA helicase RecG</fullName>
        <ecNumber evidence="13 15">5.6.2.4</ecNumber>
    </recommendedName>
</protein>
<evidence type="ECO:0000256" key="1">
    <source>
        <dbReference type="ARBA" id="ARBA00007504"/>
    </source>
</evidence>
<dbReference type="Proteomes" id="UP000001369">
    <property type="component" value="Chromosome"/>
</dbReference>
<keyword evidence="5 15" id="KW-0378">Hydrolase</keyword>
<dbReference type="Gene3D" id="3.40.50.300">
    <property type="entry name" value="P-loop containing nucleotide triphosphate hydrolases"/>
    <property type="match status" value="2"/>
</dbReference>
<dbReference type="HOGENOM" id="CLU_005122_7_1_0"/>
<keyword evidence="4 15" id="KW-0227">DNA damage</keyword>
<keyword evidence="7 15" id="KW-0067">ATP-binding</keyword>
<keyword evidence="11" id="KW-0413">Isomerase</keyword>
<dbReference type="InterPro" id="IPR004609">
    <property type="entry name" value="ATP-dep_DNA_helicase_RecG"/>
</dbReference>
<dbReference type="InterPro" id="IPR001650">
    <property type="entry name" value="Helicase_C-like"/>
</dbReference>